<dbReference type="GO" id="GO:0030288">
    <property type="term" value="C:outer membrane-bounded periplasmic space"/>
    <property type="evidence" value="ECO:0007669"/>
    <property type="project" value="TreeGrafter"/>
</dbReference>
<accession>B8CZ06</accession>
<dbReference type="InterPro" id="IPR013486">
    <property type="entry name" value="SpoIID/LytB"/>
</dbReference>
<dbReference type="STRING" id="373903.Hore_17760"/>
<name>B8CZ06_HALOH</name>
<protein>
    <submittedName>
        <fullName evidence="3">Sporulation stage II protein D</fullName>
    </submittedName>
</protein>
<sequence>MYILSLMFIAIVLIVFSIVLLRGLREEEPLVIKVLLHREDRIVKMGMSEYLQGVLAAEMPASYHLEALKAQAVAARTYTLKRITKFGGKQSPEHPGADICTDYRHCQAWISRNQMKGKWGIIPYLYFKNRIKRAVEETRGEVLLYDGRFIDAVYHSNSGGQTEDARHVWGKATPYLISVPSPYDQESQRNYLNDYVMGLDRFNNYLGTDIEPSSGSQNIRDKVKVLSTTLGDRVLKIKIGNKIFTGREVRTRLNLPSSKFTLRFIDEKVLIKVFGKGHGVGMSQDGANGFARHGYNYRKILQHYYPGTKIVKLKELLKK</sequence>
<feature type="domain" description="Sporulation stage II protein D amidase enhancer LytB N-terminal" evidence="2">
    <location>
        <begin position="40"/>
        <end position="145"/>
    </location>
</feature>
<evidence type="ECO:0000313" key="3">
    <source>
        <dbReference type="EMBL" id="ACL70525.1"/>
    </source>
</evidence>
<dbReference type="InterPro" id="IPR013693">
    <property type="entry name" value="SpoIID/LytB_N"/>
</dbReference>
<dbReference type="PANTHER" id="PTHR30032:SF4">
    <property type="entry name" value="AMIDASE ENHANCER"/>
    <property type="match status" value="1"/>
</dbReference>
<dbReference type="EMBL" id="CP001098">
    <property type="protein sequence ID" value="ACL70525.1"/>
    <property type="molecule type" value="Genomic_DNA"/>
</dbReference>
<dbReference type="PANTHER" id="PTHR30032">
    <property type="entry name" value="N-ACETYLMURAMOYL-L-ALANINE AMIDASE-RELATED"/>
    <property type="match status" value="1"/>
</dbReference>
<dbReference type="AlphaFoldDB" id="B8CZ06"/>
<reference evidence="3 4" key="1">
    <citation type="journal article" date="2009" name="PLoS ONE">
        <title>Genome analysis of the anaerobic thermohalophilic bacterium Halothermothrix orenii.</title>
        <authorList>
            <person name="Mavromatis K."/>
            <person name="Ivanova N."/>
            <person name="Anderson I."/>
            <person name="Lykidis A."/>
            <person name="Hooper S.D."/>
            <person name="Sun H."/>
            <person name="Kunin V."/>
            <person name="Lapidus A."/>
            <person name="Hugenholtz P."/>
            <person name="Patel B."/>
            <person name="Kyrpides N.C."/>
        </authorList>
    </citation>
    <scope>NUCLEOTIDE SEQUENCE [LARGE SCALE GENOMIC DNA]</scope>
    <source>
        <strain evidence="4">H 168 / OCM 544 / DSM 9562</strain>
    </source>
</reference>
<dbReference type="eggNOG" id="COG2385">
    <property type="taxonomic scope" value="Bacteria"/>
</dbReference>
<dbReference type="NCBIfam" id="TIGR02870">
    <property type="entry name" value="spore_II_D"/>
    <property type="match status" value="1"/>
</dbReference>
<gene>
    <name evidence="3" type="ordered locus">Hore_17760</name>
</gene>
<keyword evidence="1" id="KW-1133">Transmembrane helix</keyword>
<proteinExistence type="predicted"/>
<dbReference type="NCBIfam" id="TIGR02669">
    <property type="entry name" value="SpoIID_LytB"/>
    <property type="match status" value="1"/>
</dbReference>
<dbReference type="InterPro" id="IPR014225">
    <property type="entry name" value="Spore_II_D_firmicutes"/>
</dbReference>
<dbReference type="KEGG" id="hor:Hore_17760"/>
<evidence type="ECO:0000313" key="4">
    <source>
        <dbReference type="Proteomes" id="UP000000719"/>
    </source>
</evidence>
<keyword evidence="1" id="KW-0812">Transmembrane</keyword>
<keyword evidence="4" id="KW-1185">Reference proteome</keyword>
<dbReference type="GO" id="GO:0030435">
    <property type="term" value="P:sporulation resulting in formation of a cellular spore"/>
    <property type="evidence" value="ECO:0007669"/>
    <property type="project" value="InterPro"/>
</dbReference>
<dbReference type="Pfam" id="PF08486">
    <property type="entry name" value="SpoIID"/>
    <property type="match status" value="1"/>
</dbReference>
<dbReference type="InterPro" id="IPR051922">
    <property type="entry name" value="Bact_Sporulation_Assoc"/>
</dbReference>
<dbReference type="Proteomes" id="UP000000719">
    <property type="component" value="Chromosome"/>
</dbReference>
<dbReference type="HOGENOM" id="CLU_021203_1_1_9"/>
<keyword evidence="1" id="KW-0472">Membrane</keyword>
<evidence type="ECO:0000256" key="1">
    <source>
        <dbReference type="SAM" id="Phobius"/>
    </source>
</evidence>
<evidence type="ECO:0000259" key="2">
    <source>
        <dbReference type="Pfam" id="PF08486"/>
    </source>
</evidence>
<feature type="transmembrane region" description="Helical" evidence="1">
    <location>
        <begin position="6"/>
        <end position="24"/>
    </location>
</feature>
<organism evidence="3 4">
    <name type="scientific">Halothermothrix orenii (strain H 168 / OCM 544 / DSM 9562)</name>
    <dbReference type="NCBI Taxonomy" id="373903"/>
    <lineage>
        <taxon>Bacteria</taxon>
        <taxon>Bacillati</taxon>
        <taxon>Bacillota</taxon>
        <taxon>Clostridia</taxon>
        <taxon>Halanaerobiales</taxon>
        <taxon>Halothermotrichaceae</taxon>
        <taxon>Halothermothrix</taxon>
    </lineage>
</organism>